<dbReference type="EMBL" id="AANZ01000014">
    <property type="protein sequence ID" value="EAQ79401.1"/>
    <property type="molecule type" value="Genomic_DNA"/>
</dbReference>
<gene>
    <name evidence="1" type="ORF">DSM3645_02958</name>
</gene>
<reference evidence="1 2" key="1">
    <citation type="submission" date="2006-02" db="EMBL/GenBank/DDBJ databases">
        <authorList>
            <person name="Amann R."/>
            <person name="Ferriera S."/>
            <person name="Johnson J."/>
            <person name="Kravitz S."/>
            <person name="Halpern A."/>
            <person name="Remington K."/>
            <person name="Beeson K."/>
            <person name="Tran B."/>
            <person name="Rogers Y.-H."/>
            <person name="Friedman R."/>
            <person name="Venter J.C."/>
        </authorList>
    </citation>
    <scope>NUCLEOTIDE SEQUENCE [LARGE SCALE GENOMIC DNA]</scope>
    <source>
        <strain evidence="1 2">DSM 3645</strain>
    </source>
</reference>
<organism evidence="1 2">
    <name type="scientific">Blastopirellula marina DSM 3645</name>
    <dbReference type="NCBI Taxonomy" id="314230"/>
    <lineage>
        <taxon>Bacteria</taxon>
        <taxon>Pseudomonadati</taxon>
        <taxon>Planctomycetota</taxon>
        <taxon>Planctomycetia</taxon>
        <taxon>Pirellulales</taxon>
        <taxon>Pirellulaceae</taxon>
        <taxon>Blastopirellula</taxon>
    </lineage>
</organism>
<dbReference type="Proteomes" id="UP000004358">
    <property type="component" value="Unassembled WGS sequence"/>
</dbReference>
<dbReference type="HOGENOM" id="CLU_3418759_0_0_0"/>
<dbReference type="AlphaFoldDB" id="A3ZVQ5"/>
<sequence>MIGRKARECLDLGTELQSPFERQRL</sequence>
<accession>A3ZVQ5</accession>
<name>A3ZVQ5_9BACT</name>
<evidence type="ECO:0000313" key="1">
    <source>
        <dbReference type="EMBL" id="EAQ79401.1"/>
    </source>
</evidence>
<protein>
    <submittedName>
        <fullName evidence="1">Uncharacterized protein</fullName>
    </submittedName>
</protein>
<evidence type="ECO:0000313" key="2">
    <source>
        <dbReference type="Proteomes" id="UP000004358"/>
    </source>
</evidence>
<comment type="caution">
    <text evidence="1">The sequence shown here is derived from an EMBL/GenBank/DDBJ whole genome shotgun (WGS) entry which is preliminary data.</text>
</comment>
<dbReference type="STRING" id="314230.DSM3645_02958"/>
<proteinExistence type="predicted"/>